<evidence type="ECO:0000313" key="4">
    <source>
        <dbReference type="EMBL" id="CAB5005293.1"/>
    </source>
</evidence>
<evidence type="ECO:0000313" key="3">
    <source>
        <dbReference type="EMBL" id="CAB4873256.1"/>
    </source>
</evidence>
<dbReference type="EMBL" id="CAFBPA010000100">
    <property type="protein sequence ID" value="CAB5005293.1"/>
    <property type="molecule type" value="Genomic_DNA"/>
</dbReference>
<evidence type="ECO:0000313" key="1">
    <source>
        <dbReference type="EMBL" id="CAB4691678.1"/>
    </source>
</evidence>
<evidence type="ECO:0000313" key="5">
    <source>
        <dbReference type="EMBL" id="CAB5015693.1"/>
    </source>
</evidence>
<dbReference type="EMBL" id="CAFBLV010000135">
    <property type="protein sequence ID" value="CAB4873256.1"/>
    <property type="molecule type" value="Genomic_DNA"/>
</dbReference>
<reference evidence="1" key="1">
    <citation type="submission" date="2020-05" db="EMBL/GenBank/DDBJ databases">
        <authorList>
            <person name="Chiriac C."/>
            <person name="Salcher M."/>
            <person name="Ghai R."/>
            <person name="Kavagutti S V."/>
        </authorList>
    </citation>
    <scope>NUCLEOTIDE SEQUENCE</scope>
</reference>
<evidence type="ECO:0000313" key="2">
    <source>
        <dbReference type="EMBL" id="CAB4736395.1"/>
    </source>
</evidence>
<dbReference type="AlphaFoldDB" id="A0A6J6P4Y6"/>
<dbReference type="EMBL" id="CAEZZA010000004">
    <property type="protein sequence ID" value="CAB4736395.1"/>
    <property type="molecule type" value="Genomic_DNA"/>
</dbReference>
<protein>
    <submittedName>
        <fullName evidence="1">Unannotated protein</fullName>
    </submittedName>
</protein>
<proteinExistence type="predicted"/>
<organism evidence="1">
    <name type="scientific">freshwater metagenome</name>
    <dbReference type="NCBI Taxonomy" id="449393"/>
    <lineage>
        <taxon>unclassified sequences</taxon>
        <taxon>metagenomes</taxon>
        <taxon>ecological metagenomes</taxon>
    </lineage>
</organism>
<dbReference type="EMBL" id="CAEZXZ010000001">
    <property type="protein sequence ID" value="CAB4691678.1"/>
    <property type="molecule type" value="Genomic_DNA"/>
</dbReference>
<gene>
    <name evidence="1" type="ORF">UFOPK2625_00009</name>
    <name evidence="2" type="ORF">UFOPK2809_00059</name>
    <name evidence="3" type="ORF">UFOPK3425_00756</name>
    <name evidence="4" type="ORF">UFOPK4043_00779</name>
    <name evidence="5" type="ORF">UFOPK4092_00639</name>
</gene>
<accession>A0A6J6P4Y6</accession>
<name>A0A6J6P4Y6_9ZZZZ</name>
<dbReference type="EMBL" id="CAFBPJ010000055">
    <property type="protein sequence ID" value="CAB5015693.1"/>
    <property type="molecule type" value="Genomic_DNA"/>
</dbReference>
<sequence>MSIRQRKDTGRWQGRYTGLDGKIRNKDFDLKSHASEYERDQIRHLAAGTWLAPDAGKTTIAELHADWTQTKQSRKDSTVRCGQLISLAKVTKP</sequence>